<name>A0ABN9XW70_9DINO</name>
<comment type="caution">
    <text evidence="2">The sequence shown here is derived from an EMBL/GenBank/DDBJ whole genome shotgun (WGS) entry which is preliminary data.</text>
</comment>
<organism evidence="2 3">
    <name type="scientific">Prorocentrum cordatum</name>
    <dbReference type="NCBI Taxonomy" id="2364126"/>
    <lineage>
        <taxon>Eukaryota</taxon>
        <taxon>Sar</taxon>
        <taxon>Alveolata</taxon>
        <taxon>Dinophyceae</taxon>
        <taxon>Prorocentrales</taxon>
        <taxon>Prorocentraceae</taxon>
        <taxon>Prorocentrum</taxon>
    </lineage>
</organism>
<evidence type="ECO:0000313" key="2">
    <source>
        <dbReference type="EMBL" id="CAK0904345.1"/>
    </source>
</evidence>
<reference evidence="2" key="1">
    <citation type="submission" date="2023-10" db="EMBL/GenBank/DDBJ databases">
        <authorList>
            <person name="Chen Y."/>
            <person name="Shah S."/>
            <person name="Dougan E. K."/>
            <person name="Thang M."/>
            <person name="Chan C."/>
        </authorList>
    </citation>
    <scope>NUCLEOTIDE SEQUENCE [LARGE SCALE GENOMIC DNA]</scope>
</reference>
<sequence>MKASRAAVALLGCTAFTASAAKRGHDASLRSVARQEPDTACGKGFDELVKGSKDWFATASVELFRHPGRTTDNATYAREFQCWFAHMCTDRCGGLPSQAATRKPKLTAACQDVKVDWMPVWSMFTTDEVKYFKKEFPSKQYDDEDEGGLLTNSKVSQYREKGEKEINYKEAMETMKEVDKKELLCMTAFAIDDECVKHSYIRLAK</sequence>
<evidence type="ECO:0000313" key="3">
    <source>
        <dbReference type="Proteomes" id="UP001189429"/>
    </source>
</evidence>
<dbReference type="EMBL" id="CAUYUJ010021391">
    <property type="protein sequence ID" value="CAK0904345.1"/>
    <property type="molecule type" value="Genomic_DNA"/>
</dbReference>
<evidence type="ECO:0000256" key="1">
    <source>
        <dbReference type="SAM" id="SignalP"/>
    </source>
</evidence>
<accession>A0ABN9XW70</accession>
<keyword evidence="1" id="KW-0732">Signal</keyword>
<feature type="chain" id="PRO_5046811803" evidence="1">
    <location>
        <begin position="21"/>
        <end position="205"/>
    </location>
</feature>
<gene>
    <name evidence="2" type="ORF">PCOR1329_LOCUS80394</name>
</gene>
<dbReference type="Proteomes" id="UP001189429">
    <property type="component" value="Unassembled WGS sequence"/>
</dbReference>
<feature type="signal peptide" evidence="1">
    <location>
        <begin position="1"/>
        <end position="20"/>
    </location>
</feature>
<protein>
    <submittedName>
        <fullName evidence="2">Uncharacterized protein</fullName>
    </submittedName>
</protein>
<proteinExistence type="predicted"/>
<keyword evidence="3" id="KW-1185">Reference proteome</keyword>